<keyword evidence="5" id="KW-0949">S-adenosyl-L-methionine</keyword>
<evidence type="ECO:0000256" key="7">
    <source>
        <dbReference type="SAM" id="MobiDB-lite"/>
    </source>
</evidence>
<evidence type="ECO:0000256" key="6">
    <source>
        <dbReference type="ARBA" id="ARBA00047942"/>
    </source>
</evidence>
<accession>A0ABQ0C890</accession>
<feature type="domain" description="DNA methylase N-4/N-6" evidence="8">
    <location>
        <begin position="116"/>
        <end position="430"/>
    </location>
</feature>
<keyword evidence="10" id="KW-1185">Reference proteome</keyword>
<evidence type="ECO:0000256" key="3">
    <source>
        <dbReference type="ARBA" id="ARBA00022603"/>
    </source>
</evidence>
<name>A0ABQ0C890_9PROT</name>
<reference evidence="9 10" key="1">
    <citation type="submission" date="2024-05" db="EMBL/GenBank/DDBJ databases">
        <authorList>
            <consortium name="Candidatus Magnetaquicoccaceae bacterium FCR-1 genome sequencing consortium"/>
            <person name="Shimoshige H."/>
            <person name="Shimamura S."/>
            <person name="Taoka A."/>
            <person name="Kobayashi H."/>
            <person name="Maekawa T."/>
        </authorList>
    </citation>
    <scope>NUCLEOTIDE SEQUENCE [LARGE SCALE GENOMIC DNA]</scope>
    <source>
        <strain evidence="9 10">FCR-1</strain>
    </source>
</reference>
<dbReference type="SUPFAM" id="SSF53335">
    <property type="entry name" value="S-adenosyl-L-methionine-dependent methyltransferases"/>
    <property type="match status" value="1"/>
</dbReference>
<evidence type="ECO:0000256" key="2">
    <source>
        <dbReference type="ARBA" id="ARBA00011900"/>
    </source>
</evidence>
<feature type="compositionally biased region" description="Polar residues" evidence="7">
    <location>
        <begin position="267"/>
        <end position="283"/>
    </location>
</feature>
<evidence type="ECO:0000259" key="8">
    <source>
        <dbReference type="Pfam" id="PF01555"/>
    </source>
</evidence>
<comment type="caution">
    <text evidence="9">The sequence shown here is derived from an EMBL/GenBank/DDBJ whole genome shotgun (WGS) entry which is preliminary data.</text>
</comment>
<organism evidence="9 10">
    <name type="scientific">Candidatus Magnetaquiglobus chichijimensis</name>
    <dbReference type="NCBI Taxonomy" id="3141448"/>
    <lineage>
        <taxon>Bacteria</taxon>
        <taxon>Pseudomonadati</taxon>
        <taxon>Pseudomonadota</taxon>
        <taxon>Magnetococcia</taxon>
        <taxon>Magnetococcales</taxon>
        <taxon>Candidatus Magnetaquicoccaceae</taxon>
        <taxon>Candidatus Magnetaquiglobus</taxon>
    </lineage>
</organism>
<dbReference type="InterPro" id="IPR002941">
    <property type="entry name" value="DNA_methylase_N4/N6"/>
</dbReference>
<dbReference type="Gene3D" id="3.40.50.150">
    <property type="entry name" value="Vaccinia Virus protein VP39"/>
    <property type="match status" value="1"/>
</dbReference>
<dbReference type="InterPro" id="IPR002295">
    <property type="entry name" value="N4/N6-MTase_EcoPI_Mod-like"/>
</dbReference>
<dbReference type="InterPro" id="IPR002052">
    <property type="entry name" value="DNA_methylase_N6_adenine_CS"/>
</dbReference>
<dbReference type="EC" id="2.1.1.72" evidence="2"/>
<evidence type="ECO:0000313" key="10">
    <source>
        <dbReference type="Proteomes" id="UP001628193"/>
    </source>
</evidence>
<keyword evidence="3" id="KW-0489">Methyltransferase</keyword>
<comment type="catalytic activity">
    <reaction evidence="6">
        <text>a 2'-deoxyadenosine in DNA + S-adenosyl-L-methionine = an N(6)-methyl-2'-deoxyadenosine in DNA + S-adenosyl-L-homocysteine + H(+)</text>
        <dbReference type="Rhea" id="RHEA:15197"/>
        <dbReference type="Rhea" id="RHEA-COMP:12418"/>
        <dbReference type="Rhea" id="RHEA-COMP:12419"/>
        <dbReference type="ChEBI" id="CHEBI:15378"/>
        <dbReference type="ChEBI" id="CHEBI:57856"/>
        <dbReference type="ChEBI" id="CHEBI:59789"/>
        <dbReference type="ChEBI" id="CHEBI:90615"/>
        <dbReference type="ChEBI" id="CHEBI:90616"/>
        <dbReference type="EC" id="2.1.1.72"/>
    </reaction>
</comment>
<dbReference type="EMBL" id="BAAFGK010000004">
    <property type="protein sequence ID" value="GAB0057108.1"/>
    <property type="molecule type" value="Genomic_DNA"/>
</dbReference>
<evidence type="ECO:0000256" key="5">
    <source>
        <dbReference type="ARBA" id="ARBA00022691"/>
    </source>
</evidence>
<comment type="similarity">
    <text evidence="1">Belongs to the N(4)/N(6)-methyltransferase family.</text>
</comment>
<evidence type="ECO:0000256" key="4">
    <source>
        <dbReference type="ARBA" id="ARBA00022679"/>
    </source>
</evidence>
<dbReference type="PIRSF" id="PIRSF015855">
    <property type="entry name" value="TypeIII_Mtase_mKpnI"/>
    <property type="match status" value="1"/>
</dbReference>
<evidence type="ECO:0000313" key="9">
    <source>
        <dbReference type="EMBL" id="GAB0057108.1"/>
    </source>
</evidence>
<dbReference type="PRINTS" id="PR00506">
    <property type="entry name" value="D21N6MTFRASE"/>
</dbReference>
<protein>
    <recommendedName>
        <fullName evidence="2">site-specific DNA-methyltransferase (adenine-specific)</fullName>
        <ecNumber evidence="2">2.1.1.72</ecNumber>
    </recommendedName>
</protein>
<reference evidence="9 10" key="2">
    <citation type="submission" date="2024-09" db="EMBL/GenBank/DDBJ databases">
        <title>Draft genome sequence of Candidatus Magnetaquicoccaceae bacterium FCR-1.</title>
        <authorList>
            <person name="Shimoshige H."/>
            <person name="Shimamura S."/>
            <person name="Taoka A."/>
            <person name="Kobayashi H."/>
            <person name="Maekawa T."/>
        </authorList>
    </citation>
    <scope>NUCLEOTIDE SEQUENCE [LARGE SCALE GENOMIC DNA]</scope>
    <source>
        <strain evidence="9 10">FCR-1</strain>
    </source>
</reference>
<dbReference type="InterPro" id="IPR029063">
    <property type="entry name" value="SAM-dependent_MTases_sf"/>
</dbReference>
<dbReference type="Pfam" id="PF01555">
    <property type="entry name" value="N6_N4_Mtase"/>
    <property type="match status" value="1"/>
</dbReference>
<sequence length="633" mass="72606">MKKLTPNDPEMQSADLVAENVERLKSLFPEAFTEGRIDFEVLKGLLGGHVDEREEKYGLDWHGKRQARRLALTPSTGTLRPCPEESVDWDTTQNLMIEGDNLEVLKLLQKSYANKVKLIYIDPPYNTGKDFVYPDDYRDNIRNYLELTGQVDGEGRRISSNTEASGRFHTDWLNMMYPRLRLARNLLRDDGVIFVSIDDNEICDLRALMDDIFGCENFIANIVWQKKYAVSNDDPGIAPMHDHILVYQRSEKFERNLLPRTDKQKSRYTNTDNDPRGNWSSDNYISNKSRFERPTLWYAITHPKTGEDVWPEESAVWRYSREKHAQIERENRLYWGPDLSYKRPRLKRFLSEVQDGVVPPTWWTFQEVGHNDEGQKETAELIGPKIFNTPKPVRLLRRMLELGCDKNGIILDFFAGSGTTAHAVLDLNKQDGGNRRFILVQLPEPTGQKEYPTIADICKERVRRVIKKLDAEDAGKLDLSDGAKQDRGFRVFKLDTSNLKPWDPNPENLNRTLLDQSDHILPDRSEQDLLFELLLKLGQELTAPLTTRILAGKTVHAIGSGVLIVCLDREITRDQAEPLALEMLAWRRELAPTDATTFVFRDAAFVDDVAKTNLAAILEQNLPASALARIRSL</sequence>
<keyword evidence="4" id="KW-0808">Transferase</keyword>
<dbReference type="RefSeq" id="WP_420904815.1">
    <property type="nucleotide sequence ID" value="NZ_BAAFGK010000004.1"/>
</dbReference>
<dbReference type="PROSITE" id="PS00092">
    <property type="entry name" value="N6_MTASE"/>
    <property type="match status" value="1"/>
</dbReference>
<proteinExistence type="inferred from homology"/>
<evidence type="ECO:0000256" key="1">
    <source>
        <dbReference type="ARBA" id="ARBA00006594"/>
    </source>
</evidence>
<dbReference type="Proteomes" id="UP001628193">
    <property type="component" value="Unassembled WGS sequence"/>
</dbReference>
<feature type="region of interest" description="Disordered" evidence="7">
    <location>
        <begin position="258"/>
        <end position="283"/>
    </location>
</feature>
<gene>
    <name evidence="9" type="ORF">SIID45300_01429</name>
</gene>